<gene>
    <name evidence="1" type="ORF">SAMN02983006_00541</name>
</gene>
<dbReference type="EMBL" id="FOTI01000004">
    <property type="protein sequence ID" value="SFL22552.1"/>
    <property type="molecule type" value="Genomic_DNA"/>
</dbReference>
<evidence type="ECO:0000313" key="1">
    <source>
        <dbReference type="EMBL" id="SFL22552.1"/>
    </source>
</evidence>
<dbReference type="AlphaFoldDB" id="A0A1I4FXC3"/>
<dbReference type="OrthoDB" id="1682403at2"/>
<reference evidence="1 2" key="1">
    <citation type="submission" date="2016-10" db="EMBL/GenBank/DDBJ databases">
        <authorList>
            <person name="de Groot N.N."/>
        </authorList>
    </citation>
    <scope>NUCLEOTIDE SEQUENCE [LARGE SCALE GENOMIC DNA]</scope>
    <source>
        <strain evidence="1 2">ATCC 51327</strain>
    </source>
</reference>
<protein>
    <submittedName>
        <fullName evidence="1">Uncharacterized protein</fullName>
    </submittedName>
</protein>
<keyword evidence="2" id="KW-1185">Reference proteome</keyword>
<name>A0A1I4FXC3_9FIRM</name>
<proteinExistence type="predicted"/>
<dbReference type="Proteomes" id="UP000199006">
    <property type="component" value="Unassembled WGS sequence"/>
</dbReference>
<sequence>MRIIKNISDLRTLKKDEALEKEYLDLIKRYFNQLHKALGDGCIVEEFSLKNHGYIVVLEAEDNLSGELMGNVGLNPEGGIYVSWPEFVEEINLDSIVVYKINILYTNDFMMSFYIKKGINKKLEKWLDDKVDIDKYDGEIDINNDEEVPF</sequence>
<dbReference type="RefSeq" id="WP_089859280.1">
    <property type="nucleotide sequence ID" value="NZ_FOTI01000004.1"/>
</dbReference>
<organism evidence="1 2">
    <name type="scientific">Halanaerobium salsuginis</name>
    <dbReference type="NCBI Taxonomy" id="29563"/>
    <lineage>
        <taxon>Bacteria</taxon>
        <taxon>Bacillati</taxon>
        <taxon>Bacillota</taxon>
        <taxon>Clostridia</taxon>
        <taxon>Halanaerobiales</taxon>
        <taxon>Halanaerobiaceae</taxon>
        <taxon>Halanaerobium</taxon>
    </lineage>
</organism>
<dbReference type="STRING" id="29563.SAMN02983006_00541"/>
<evidence type="ECO:0000313" key="2">
    <source>
        <dbReference type="Proteomes" id="UP000199006"/>
    </source>
</evidence>
<accession>A0A1I4FXC3</accession>